<keyword evidence="3" id="KW-1185">Reference proteome</keyword>
<reference evidence="2 3" key="1">
    <citation type="submission" date="2016-10" db="EMBL/GenBank/DDBJ databases">
        <title>Arsenicibacter rosenii gen. nov., sp. nov., an efficient arsenic-methylating bacterium isolated from an arsenic-contaminated paddy soil.</title>
        <authorList>
            <person name="Huang K."/>
        </authorList>
    </citation>
    <scope>NUCLEOTIDE SEQUENCE [LARGE SCALE GENOMIC DNA]</scope>
    <source>
        <strain evidence="2 3">SM-1</strain>
    </source>
</reference>
<sequence length="257" mass="29446">MKIRLLILCLLACTSAQAQRWVFYGFFPQYSQTGGITKRLSYNVFASSTISAVDRTIEQKQFPATNLQMYLQPSLHYKVSPNVQVGLGYAYVKHNLFGIYEHENRIWAQAVAGHALGTGRLTHRLRYEERYPLRVSTQQWSYATLFRYHVGFTLPLYDQSTQKQGPYLTVANEAFLCLTGAKNGPVSAKNAFYGENWVSGGIGYNTGKWGKIELSYMFQDLVRNPEKDHRHLHLAQINWSTAFNFDALKIWMLTPPN</sequence>
<protein>
    <recommendedName>
        <fullName evidence="4">DUF2490 domain-containing protein</fullName>
    </recommendedName>
</protein>
<dbReference type="EMBL" id="MORL01000004">
    <property type="protein sequence ID" value="OIN59437.1"/>
    <property type="molecule type" value="Genomic_DNA"/>
</dbReference>
<dbReference type="OrthoDB" id="1118734at2"/>
<evidence type="ECO:0000313" key="3">
    <source>
        <dbReference type="Proteomes" id="UP000181790"/>
    </source>
</evidence>
<dbReference type="Proteomes" id="UP000181790">
    <property type="component" value="Unassembled WGS sequence"/>
</dbReference>
<proteinExistence type="predicted"/>
<dbReference type="AlphaFoldDB" id="A0A1S2VKZ0"/>
<evidence type="ECO:0000256" key="1">
    <source>
        <dbReference type="SAM" id="SignalP"/>
    </source>
</evidence>
<organism evidence="2 3">
    <name type="scientific">Arsenicibacter rosenii</name>
    <dbReference type="NCBI Taxonomy" id="1750698"/>
    <lineage>
        <taxon>Bacteria</taxon>
        <taxon>Pseudomonadati</taxon>
        <taxon>Bacteroidota</taxon>
        <taxon>Cytophagia</taxon>
        <taxon>Cytophagales</taxon>
        <taxon>Spirosomataceae</taxon>
        <taxon>Arsenicibacter</taxon>
    </lineage>
</organism>
<name>A0A1S2VKZ0_9BACT</name>
<feature type="signal peptide" evidence="1">
    <location>
        <begin position="1"/>
        <end position="18"/>
    </location>
</feature>
<gene>
    <name evidence="2" type="ORF">BLX24_10730</name>
</gene>
<keyword evidence="1" id="KW-0732">Signal</keyword>
<evidence type="ECO:0008006" key="4">
    <source>
        <dbReference type="Google" id="ProtNLM"/>
    </source>
</evidence>
<dbReference type="RefSeq" id="WP_071503119.1">
    <property type="nucleotide sequence ID" value="NZ_MORL01000004.1"/>
</dbReference>
<comment type="caution">
    <text evidence="2">The sequence shown here is derived from an EMBL/GenBank/DDBJ whole genome shotgun (WGS) entry which is preliminary data.</text>
</comment>
<feature type="chain" id="PRO_5010222544" description="DUF2490 domain-containing protein" evidence="1">
    <location>
        <begin position="19"/>
        <end position="257"/>
    </location>
</feature>
<dbReference type="Pfam" id="PF10677">
    <property type="entry name" value="DUF2490"/>
    <property type="match status" value="1"/>
</dbReference>
<evidence type="ECO:0000313" key="2">
    <source>
        <dbReference type="EMBL" id="OIN59437.1"/>
    </source>
</evidence>
<dbReference type="InterPro" id="IPR019619">
    <property type="entry name" value="DUF2490"/>
</dbReference>
<accession>A0A1S2VKZ0</accession>